<feature type="domain" description="C2H2-type" evidence="2">
    <location>
        <begin position="100"/>
        <end position="128"/>
    </location>
</feature>
<dbReference type="InterPro" id="IPR013087">
    <property type="entry name" value="Znf_C2H2_type"/>
</dbReference>
<name>A0A1I7S7N4_BURXY</name>
<evidence type="ECO:0000313" key="3">
    <source>
        <dbReference type="Proteomes" id="UP000095284"/>
    </source>
</evidence>
<keyword evidence="1" id="KW-0863">Zinc-finger</keyword>
<sequence length="150" mass="17090">MAQFGFKESELFAAFAKFANPASGDENQETFSRSLSPELRPEDLKMEMDENENCNNEMKFDDNLTAELFKSVGQVDGSSTPGKSNGYRAELKRPDLKGQFRCTICNKVFCHSSSLSRHRMQAHFKSYTCTLCSKEITSQFEFFKESENAF</sequence>
<dbReference type="PROSITE" id="PS50157">
    <property type="entry name" value="ZINC_FINGER_C2H2_2"/>
    <property type="match status" value="1"/>
</dbReference>
<dbReference type="Proteomes" id="UP000095284">
    <property type="component" value="Unplaced"/>
</dbReference>
<dbReference type="WBParaSite" id="BXY_0902500.1">
    <property type="protein sequence ID" value="BXY_0902500.1"/>
    <property type="gene ID" value="BXY_0902500"/>
</dbReference>
<dbReference type="GO" id="GO:0008270">
    <property type="term" value="F:zinc ion binding"/>
    <property type="evidence" value="ECO:0007669"/>
    <property type="project" value="UniProtKB-KW"/>
</dbReference>
<keyword evidence="1" id="KW-0479">Metal-binding</keyword>
<dbReference type="PROSITE" id="PS00028">
    <property type="entry name" value="ZINC_FINGER_C2H2_1"/>
    <property type="match status" value="1"/>
</dbReference>
<accession>A0A1I7S7N4</accession>
<dbReference type="eggNOG" id="KOG1721">
    <property type="taxonomic scope" value="Eukaryota"/>
</dbReference>
<evidence type="ECO:0000259" key="2">
    <source>
        <dbReference type="PROSITE" id="PS50157"/>
    </source>
</evidence>
<proteinExistence type="predicted"/>
<reference evidence="4" key="1">
    <citation type="submission" date="2016-11" db="UniProtKB">
        <authorList>
            <consortium name="WormBaseParasite"/>
        </authorList>
    </citation>
    <scope>IDENTIFICATION</scope>
</reference>
<dbReference type="InterPro" id="IPR036236">
    <property type="entry name" value="Znf_C2H2_sf"/>
</dbReference>
<dbReference type="SUPFAM" id="SSF57667">
    <property type="entry name" value="beta-beta-alpha zinc fingers"/>
    <property type="match status" value="1"/>
</dbReference>
<dbReference type="AlphaFoldDB" id="A0A1I7S7N4"/>
<protein>
    <submittedName>
        <fullName evidence="4">C2H2-type domain-containing protein</fullName>
    </submittedName>
</protein>
<keyword evidence="1" id="KW-0862">Zinc</keyword>
<organism evidence="3 4">
    <name type="scientific">Bursaphelenchus xylophilus</name>
    <name type="common">Pinewood nematode worm</name>
    <name type="synonym">Aphelenchoides xylophilus</name>
    <dbReference type="NCBI Taxonomy" id="6326"/>
    <lineage>
        <taxon>Eukaryota</taxon>
        <taxon>Metazoa</taxon>
        <taxon>Ecdysozoa</taxon>
        <taxon>Nematoda</taxon>
        <taxon>Chromadorea</taxon>
        <taxon>Rhabditida</taxon>
        <taxon>Tylenchina</taxon>
        <taxon>Tylenchomorpha</taxon>
        <taxon>Aphelenchoidea</taxon>
        <taxon>Aphelenchoididae</taxon>
        <taxon>Bursaphelenchus</taxon>
    </lineage>
</organism>
<dbReference type="Gene3D" id="3.30.160.60">
    <property type="entry name" value="Classic Zinc Finger"/>
    <property type="match status" value="1"/>
</dbReference>
<evidence type="ECO:0000256" key="1">
    <source>
        <dbReference type="PROSITE-ProRule" id="PRU00042"/>
    </source>
</evidence>
<evidence type="ECO:0000313" key="4">
    <source>
        <dbReference type="WBParaSite" id="BXY_0902500.1"/>
    </source>
</evidence>